<dbReference type="HOGENOM" id="CLU_2594870_0_0_1"/>
<accession>L1JCI2</accession>
<sequence>MASDVLSACFKIPLQGVRQQQSASESCCFTCHASEPHRLEDLCWRSRTLFAYLSLWFPATTVLFPLSTSLDVVKTSAHSR</sequence>
<reference evidence="3" key="2">
    <citation type="submission" date="2012-11" db="EMBL/GenBank/DDBJ databases">
        <authorList>
            <person name="Kuo A."/>
            <person name="Curtis B.A."/>
            <person name="Tanifuji G."/>
            <person name="Burki F."/>
            <person name="Gruber A."/>
            <person name="Irimia M."/>
            <person name="Maruyama S."/>
            <person name="Arias M.C."/>
            <person name="Ball S.G."/>
            <person name="Gile G.H."/>
            <person name="Hirakawa Y."/>
            <person name="Hopkins J.F."/>
            <person name="Rensing S.A."/>
            <person name="Schmutz J."/>
            <person name="Symeonidi A."/>
            <person name="Elias M."/>
            <person name="Eveleigh R.J."/>
            <person name="Herman E.K."/>
            <person name="Klute M.J."/>
            <person name="Nakayama T."/>
            <person name="Obornik M."/>
            <person name="Reyes-Prieto A."/>
            <person name="Armbrust E.V."/>
            <person name="Aves S.J."/>
            <person name="Beiko R.G."/>
            <person name="Coutinho P."/>
            <person name="Dacks J.B."/>
            <person name="Durnford D.G."/>
            <person name="Fast N.M."/>
            <person name="Green B.R."/>
            <person name="Grisdale C."/>
            <person name="Hempe F."/>
            <person name="Henrissat B."/>
            <person name="Hoppner M.P."/>
            <person name="Ishida K.-I."/>
            <person name="Kim E."/>
            <person name="Koreny L."/>
            <person name="Kroth P.G."/>
            <person name="Liu Y."/>
            <person name="Malik S.-B."/>
            <person name="Maier U.G."/>
            <person name="McRose D."/>
            <person name="Mock T."/>
            <person name="Neilson J.A."/>
            <person name="Onodera N.T."/>
            <person name="Poole A.M."/>
            <person name="Pritham E.J."/>
            <person name="Richards T.A."/>
            <person name="Rocap G."/>
            <person name="Roy S.W."/>
            <person name="Sarai C."/>
            <person name="Schaack S."/>
            <person name="Shirato S."/>
            <person name="Slamovits C.H."/>
            <person name="Spencer D.F."/>
            <person name="Suzuki S."/>
            <person name="Worden A.Z."/>
            <person name="Zauner S."/>
            <person name="Barry K."/>
            <person name="Bell C."/>
            <person name="Bharti A.K."/>
            <person name="Crow J.A."/>
            <person name="Grimwood J."/>
            <person name="Kramer R."/>
            <person name="Lindquist E."/>
            <person name="Lucas S."/>
            <person name="Salamov A."/>
            <person name="McFadden G.I."/>
            <person name="Lane C.E."/>
            <person name="Keeling P.J."/>
            <person name="Gray M.W."/>
            <person name="Grigoriev I.V."/>
            <person name="Archibald J.M."/>
        </authorList>
    </citation>
    <scope>NUCLEOTIDE SEQUENCE</scope>
    <source>
        <strain evidence="3">CCMP2712</strain>
    </source>
</reference>
<dbReference type="AlphaFoldDB" id="L1JCI2"/>
<dbReference type="RefSeq" id="XP_005833012.1">
    <property type="nucleotide sequence ID" value="XM_005832955.1"/>
</dbReference>
<dbReference type="KEGG" id="gtt:GUITHDRAFT_152509"/>
<organism evidence="1">
    <name type="scientific">Guillardia theta (strain CCMP2712)</name>
    <name type="common">Cryptophyte</name>
    <dbReference type="NCBI Taxonomy" id="905079"/>
    <lineage>
        <taxon>Eukaryota</taxon>
        <taxon>Cryptophyceae</taxon>
        <taxon>Pyrenomonadales</taxon>
        <taxon>Geminigeraceae</taxon>
        <taxon>Guillardia</taxon>
    </lineage>
</organism>
<dbReference type="PaxDb" id="55529-EKX46032"/>
<reference evidence="2" key="3">
    <citation type="submission" date="2016-03" db="UniProtKB">
        <authorList>
            <consortium name="EnsemblProtists"/>
        </authorList>
    </citation>
    <scope>IDENTIFICATION</scope>
</reference>
<dbReference type="EnsemblProtists" id="EKX46032">
    <property type="protein sequence ID" value="EKX46032"/>
    <property type="gene ID" value="GUITHDRAFT_152509"/>
</dbReference>
<gene>
    <name evidence="1" type="ORF">GUITHDRAFT_152509</name>
</gene>
<evidence type="ECO:0000313" key="1">
    <source>
        <dbReference type="EMBL" id="EKX46032.1"/>
    </source>
</evidence>
<name>L1JCI2_GUITC</name>
<evidence type="ECO:0000313" key="2">
    <source>
        <dbReference type="EnsemblProtists" id="EKX46032"/>
    </source>
</evidence>
<dbReference type="GeneID" id="17302749"/>
<dbReference type="EMBL" id="JH992996">
    <property type="protein sequence ID" value="EKX46032.1"/>
    <property type="molecule type" value="Genomic_DNA"/>
</dbReference>
<protein>
    <submittedName>
        <fullName evidence="1 2">Uncharacterized protein</fullName>
    </submittedName>
</protein>
<proteinExistence type="predicted"/>
<evidence type="ECO:0000313" key="3">
    <source>
        <dbReference type="Proteomes" id="UP000011087"/>
    </source>
</evidence>
<dbReference type="Proteomes" id="UP000011087">
    <property type="component" value="Unassembled WGS sequence"/>
</dbReference>
<reference evidence="1 3" key="1">
    <citation type="journal article" date="2012" name="Nature">
        <title>Algal genomes reveal evolutionary mosaicism and the fate of nucleomorphs.</title>
        <authorList>
            <consortium name="DOE Joint Genome Institute"/>
            <person name="Curtis B.A."/>
            <person name="Tanifuji G."/>
            <person name="Burki F."/>
            <person name="Gruber A."/>
            <person name="Irimia M."/>
            <person name="Maruyama S."/>
            <person name="Arias M.C."/>
            <person name="Ball S.G."/>
            <person name="Gile G.H."/>
            <person name="Hirakawa Y."/>
            <person name="Hopkins J.F."/>
            <person name="Kuo A."/>
            <person name="Rensing S.A."/>
            <person name="Schmutz J."/>
            <person name="Symeonidi A."/>
            <person name="Elias M."/>
            <person name="Eveleigh R.J."/>
            <person name="Herman E.K."/>
            <person name="Klute M.J."/>
            <person name="Nakayama T."/>
            <person name="Obornik M."/>
            <person name="Reyes-Prieto A."/>
            <person name="Armbrust E.V."/>
            <person name="Aves S.J."/>
            <person name="Beiko R.G."/>
            <person name="Coutinho P."/>
            <person name="Dacks J.B."/>
            <person name="Durnford D.G."/>
            <person name="Fast N.M."/>
            <person name="Green B.R."/>
            <person name="Grisdale C.J."/>
            <person name="Hempel F."/>
            <person name="Henrissat B."/>
            <person name="Hoppner M.P."/>
            <person name="Ishida K."/>
            <person name="Kim E."/>
            <person name="Koreny L."/>
            <person name="Kroth P.G."/>
            <person name="Liu Y."/>
            <person name="Malik S.B."/>
            <person name="Maier U.G."/>
            <person name="McRose D."/>
            <person name="Mock T."/>
            <person name="Neilson J.A."/>
            <person name="Onodera N.T."/>
            <person name="Poole A.M."/>
            <person name="Pritham E.J."/>
            <person name="Richards T.A."/>
            <person name="Rocap G."/>
            <person name="Roy S.W."/>
            <person name="Sarai C."/>
            <person name="Schaack S."/>
            <person name="Shirato S."/>
            <person name="Slamovits C.H."/>
            <person name="Spencer D.F."/>
            <person name="Suzuki S."/>
            <person name="Worden A.Z."/>
            <person name="Zauner S."/>
            <person name="Barry K."/>
            <person name="Bell C."/>
            <person name="Bharti A.K."/>
            <person name="Crow J.A."/>
            <person name="Grimwood J."/>
            <person name="Kramer R."/>
            <person name="Lindquist E."/>
            <person name="Lucas S."/>
            <person name="Salamov A."/>
            <person name="McFadden G.I."/>
            <person name="Lane C.E."/>
            <person name="Keeling P.J."/>
            <person name="Gray M.W."/>
            <person name="Grigoriev I.V."/>
            <person name="Archibald J.M."/>
        </authorList>
    </citation>
    <scope>NUCLEOTIDE SEQUENCE</scope>
    <source>
        <strain evidence="1 3">CCMP2712</strain>
    </source>
</reference>
<keyword evidence="3" id="KW-1185">Reference proteome</keyword>